<gene>
    <name evidence="2" type="ORF">GCM10010276_04950</name>
</gene>
<dbReference type="EMBL" id="BAAASG010000002">
    <property type="protein sequence ID" value="GAA2473152.1"/>
    <property type="molecule type" value="Genomic_DNA"/>
</dbReference>
<dbReference type="RefSeq" id="WP_344398319.1">
    <property type="nucleotide sequence ID" value="NZ_BAAASG010000002.1"/>
</dbReference>
<organism evidence="2 3">
    <name type="scientific">Streptomyces longisporus</name>
    <dbReference type="NCBI Taxonomy" id="1948"/>
    <lineage>
        <taxon>Bacteria</taxon>
        <taxon>Bacillati</taxon>
        <taxon>Actinomycetota</taxon>
        <taxon>Actinomycetes</taxon>
        <taxon>Kitasatosporales</taxon>
        <taxon>Streptomycetaceae</taxon>
        <taxon>Streptomyces</taxon>
    </lineage>
</organism>
<reference evidence="2 3" key="1">
    <citation type="journal article" date="2019" name="Int. J. Syst. Evol. Microbiol.">
        <title>The Global Catalogue of Microorganisms (GCM) 10K type strain sequencing project: providing services to taxonomists for standard genome sequencing and annotation.</title>
        <authorList>
            <consortium name="The Broad Institute Genomics Platform"/>
            <consortium name="The Broad Institute Genome Sequencing Center for Infectious Disease"/>
            <person name="Wu L."/>
            <person name="Ma J."/>
        </authorList>
    </citation>
    <scope>NUCLEOTIDE SEQUENCE [LARGE SCALE GENOMIC DNA]</scope>
    <source>
        <strain evidence="2 3">JCM 4395</strain>
    </source>
</reference>
<feature type="signal peptide" evidence="1">
    <location>
        <begin position="1"/>
        <end position="22"/>
    </location>
</feature>
<accession>A0ABN3KW36</accession>
<dbReference type="Proteomes" id="UP001501777">
    <property type="component" value="Unassembled WGS sequence"/>
</dbReference>
<proteinExistence type="predicted"/>
<feature type="chain" id="PRO_5046808784" description="DUF11 domain-containing protein" evidence="1">
    <location>
        <begin position="23"/>
        <end position="153"/>
    </location>
</feature>
<name>A0ABN3KW36_STRLO</name>
<comment type="caution">
    <text evidence="2">The sequence shown here is derived from an EMBL/GenBank/DDBJ whole genome shotgun (WGS) entry which is preliminary data.</text>
</comment>
<protein>
    <recommendedName>
        <fullName evidence="4">DUF11 domain-containing protein</fullName>
    </recommendedName>
</protein>
<evidence type="ECO:0000313" key="2">
    <source>
        <dbReference type="EMBL" id="GAA2473152.1"/>
    </source>
</evidence>
<keyword evidence="3" id="KW-1185">Reference proteome</keyword>
<evidence type="ECO:0008006" key="4">
    <source>
        <dbReference type="Google" id="ProtNLM"/>
    </source>
</evidence>
<sequence>MATRVATACAVGAVVMCATGLAATPSNSDLEVVRLDPAAAPPGGRTVVHAFVANSGPEQTASAFTVVVRLPAGFTAEGPYFPEDCRAEARGRLVRCTFGAGLARLRTATALVPVRVDADVPPGTRAEGHVQVVSVDDRDPRNDRTPFTLSVDC</sequence>
<evidence type="ECO:0000313" key="3">
    <source>
        <dbReference type="Proteomes" id="UP001501777"/>
    </source>
</evidence>
<evidence type="ECO:0000256" key="1">
    <source>
        <dbReference type="SAM" id="SignalP"/>
    </source>
</evidence>
<keyword evidence="1" id="KW-0732">Signal</keyword>